<reference evidence="2" key="1">
    <citation type="submission" date="2021-02" db="EMBL/GenBank/DDBJ databases">
        <authorList>
            <person name="Nowell W R."/>
        </authorList>
    </citation>
    <scope>NUCLEOTIDE SEQUENCE</scope>
</reference>
<evidence type="ECO:0000313" key="2">
    <source>
        <dbReference type="EMBL" id="CAF0866578.1"/>
    </source>
</evidence>
<dbReference type="Proteomes" id="UP000663864">
    <property type="component" value="Unassembled WGS sequence"/>
</dbReference>
<evidence type="ECO:0000256" key="1">
    <source>
        <dbReference type="SAM" id="MobiDB-lite"/>
    </source>
</evidence>
<dbReference type="EMBL" id="CAJNOT010000151">
    <property type="protein sequence ID" value="CAF0866578.1"/>
    <property type="molecule type" value="Genomic_DNA"/>
</dbReference>
<comment type="caution">
    <text evidence="2">The sequence shown here is derived from an EMBL/GenBank/DDBJ whole genome shotgun (WGS) entry which is preliminary data.</text>
</comment>
<accession>A0A813X7T4</accession>
<protein>
    <submittedName>
        <fullName evidence="2">Uncharacterized protein</fullName>
    </submittedName>
</protein>
<evidence type="ECO:0000313" key="3">
    <source>
        <dbReference type="Proteomes" id="UP000663864"/>
    </source>
</evidence>
<feature type="compositionally biased region" description="Low complexity" evidence="1">
    <location>
        <begin position="78"/>
        <end position="90"/>
    </location>
</feature>
<name>A0A813X7T4_9BILA</name>
<sequence>MLRRYDVVHTYYKNKEQKIDNLVPTRYESQIIHDYQSKNISGKSSLSINNQKTSYPSIPKQFLQTNINGSQSLKQRQSSSHPSIIPVSSNHSLSPSTFTVQPSHFTSYSHNIDTPINTSHHHQQQQQRRIGYTAAPVYPTSRGYFHVESPANV</sequence>
<proteinExistence type="predicted"/>
<gene>
    <name evidence="2" type="ORF">ZHD862_LOCUS5660</name>
</gene>
<feature type="region of interest" description="Disordered" evidence="1">
    <location>
        <begin position="71"/>
        <end position="90"/>
    </location>
</feature>
<organism evidence="2 3">
    <name type="scientific">Rotaria sordida</name>
    <dbReference type="NCBI Taxonomy" id="392033"/>
    <lineage>
        <taxon>Eukaryota</taxon>
        <taxon>Metazoa</taxon>
        <taxon>Spiralia</taxon>
        <taxon>Gnathifera</taxon>
        <taxon>Rotifera</taxon>
        <taxon>Eurotatoria</taxon>
        <taxon>Bdelloidea</taxon>
        <taxon>Philodinida</taxon>
        <taxon>Philodinidae</taxon>
        <taxon>Rotaria</taxon>
    </lineage>
</organism>
<dbReference type="AlphaFoldDB" id="A0A813X7T4"/>